<sequence>MTRLRTEAAALLPELTALRRDLHREPEIGLDLPLTQRKVLDALDGLPLEITLGQATTSVTAVLRGGHPGPVVLLRGDMDGLPVAEETGLDYAGTNGNMHACGHDLHTAGLVGAAKLLAARADEIHGSVVFMFQPGEEGYKGAKVMLDEGLLDVAGQRPIAAYGIHVAPGPRGTFSIKSGPALAGSNTLEITVTGKGGHGSQPQTAVDPVPALLAIASELQTMVTRRFSVFDPVVLSVTQLQAGEAINVIPAQASLGATVRTLSPESVETMRTETTRLAAGIASAHGCTAEVDFEVQYPVTVNTPEQTDWVAAELRGLFGEERIEIVDQPLMGSEDFSFVLEEVPGTFFFLHCSPDGLDPATAAWNHSPHVLFDDAVLADEAAALAHLALTRLAG</sequence>
<keyword evidence="1 4" id="KW-0378">Hydrolase</keyword>
<evidence type="ECO:0000259" key="3">
    <source>
        <dbReference type="Pfam" id="PF07687"/>
    </source>
</evidence>
<dbReference type="Pfam" id="PF07687">
    <property type="entry name" value="M20_dimer"/>
    <property type="match status" value="1"/>
</dbReference>
<keyword evidence="2" id="KW-0464">Manganese</keyword>
<feature type="binding site" evidence="2">
    <location>
        <position position="137"/>
    </location>
    <ligand>
        <name>Mn(2+)</name>
        <dbReference type="ChEBI" id="CHEBI:29035"/>
        <label>2</label>
    </ligand>
</feature>
<keyword evidence="2" id="KW-0479">Metal-binding</keyword>
<proteinExistence type="predicted"/>
<dbReference type="GO" id="GO:0050118">
    <property type="term" value="F:N-acetyldiaminopimelate deacetylase activity"/>
    <property type="evidence" value="ECO:0007669"/>
    <property type="project" value="UniProtKB-ARBA"/>
</dbReference>
<dbReference type="SUPFAM" id="SSF55031">
    <property type="entry name" value="Bacterial exopeptidase dimerisation domain"/>
    <property type="match status" value="1"/>
</dbReference>
<dbReference type="PIRSF" id="PIRSF005962">
    <property type="entry name" value="Pept_M20D_amidohydro"/>
    <property type="match status" value="1"/>
</dbReference>
<dbReference type="FunFam" id="3.30.70.360:FF:000001">
    <property type="entry name" value="N-acetyldiaminopimelate deacetylase"/>
    <property type="match status" value="1"/>
</dbReference>
<protein>
    <submittedName>
        <fullName evidence="4">Hippurate hydrolase</fullName>
    </submittedName>
</protein>
<dbReference type="CDD" id="cd03886">
    <property type="entry name" value="M20_Acy1"/>
    <property type="match status" value="1"/>
</dbReference>
<evidence type="ECO:0000256" key="1">
    <source>
        <dbReference type="ARBA" id="ARBA00022801"/>
    </source>
</evidence>
<dbReference type="AlphaFoldDB" id="A0A366ID96"/>
<dbReference type="GO" id="GO:0046872">
    <property type="term" value="F:metal ion binding"/>
    <property type="evidence" value="ECO:0007669"/>
    <property type="project" value="UniProtKB-KW"/>
</dbReference>
<dbReference type="Proteomes" id="UP000253509">
    <property type="component" value="Unassembled WGS sequence"/>
</dbReference>
<organism evidence="4 5">
    <name type="scientific">Brevibacterium celere</name>
    <dbReference type="NCBI Taxonomy" id="225845"/>
    <lineage>
        <taxon>Bacteria</taxon>
        <taxon>Bacillati</taxon>
        <taxon>Actinomycetota</taxon>
        <taxon>Actinomycetes</taxon>
        <taxon>Micrococcales</taxon>
        <taxon>Brevibacteriaceae</taxon>
        <taxon>Brevibacterium</taxon>
    </lineage>
</organism>
<keyword evidence="5" id="KW-1185">Reference proteome</keyword>
<dbReference type="Gene3D" id="3.30.70.360">
    <property type="match status" value="1"/>
</dbReference>
<reference evidence="4 5" key="1">
    <citation type="submission" date="2018-06" db="EMBL/GenBank/DDBJ databases">
        <title>Freshwater and sediment microbial communities from various areas in North America, analyzing microbe dynamics in response to fracking.</title>
        <authorList>
            <person name="Lamendella R."/>
        </authorList>
    </citation>
    <scope>NUCLEOTIDE SEQUENCE [LARGE SCALE GENOMIC DNA]</scope>
    <source>
        <strain evidence="4 5">3b_TX</strain>
    </source>
</reference>
<dbReference type="Gene3D" id="3.40.630.10">
    <property type="entry name" value="Zn peptidases"/>
    <property type="match status" value="1"/>
</dbReference>
<dbReference type="InterPro" id="IPR017439">
    <property type="entry name" value="Amidohydrolase"/>
</dbReference>
<feature type="domain" description="Peptidase M20 dimerisation" evidence="3">
    <location>
        <begin position="183"/>
        <end position="276"/>
    </location>
</feature>
<comment type="cofactor">
    <cofactor evidence="2">
        <name>Mn(2+)</name>
        <dbReference type="ChEBI" id="CHEBI:29035"/>
    </cofactor>
    <text evidence="2">The Mn(2+) ion enhances activity.</text>
</comment>
<dbReference type="SUPFAM" id="SSF53187">
    <property type="entry name" value="Zn-dependent exopeptidases"/>
    <property type="match status" value="1"/>
</dbReference>
<dbReference type="PANTHER" id="PTHR11014:SF63">
    <property type="entry name" value="METALLOPEPTIDASE, PUTATIVE (AFU_ORTHOLOGUE AFUA_6G09600)-RELATED"/>
    <property type="match status" value="1"/>
</dbReference>
<feature type="binding site" evidence="2">
    <location>
        <position position="101"/>
    </location>
    <ligand>
        <name>Mn(2+)</name>
        <dbReference type="ChEBI" id="CHEBI:29035"/>
        <label>2</label>
    </ligand>
</feature>
<evidence type="ECO:0000313" key="4">
    <source>
        <dbReference type="EMBL" id="RBP68649.1"/>
    </source>
</evidence>
<dbReference type="PANTHER" id="PTHR11014">
    <property type="entry name" value="PEPTIDASE M20 FAMILY MEMBER"/>
    <property type="match status" value="1"/>
</dbReference>
<feature type="binding site" evidence="2">
    <location>
        <position position="103"/>
    </location>
    <ligand>
        <name>Mn(2+)</name>
        <dbReference type="ChEBI" id="CHEBI:29035"/>
        <label>2</label>
    </ligand>
</feature>
<evidence type="ECO:0000313" key="5">
    <source>
        <dbReference type="Proteomes" id="UP000253509"/>
    </source>
</evidence>
<dbReference type="GO" id="GO:0019877">
    <property type="term" value="P:diaminopimelate biosynthetic process"/>
    <property type="evidence" value="ECO:0007669"/>
    <property type="project" value="UniProtKB-ARBA"/>
</dbReference>
<feature type="binding site" evidence="2">
    <location>
        <position position="366"/>
    </location>
    <ligand>
        <name>Mn(2+)</name>
        <dbReference type="ChEBI" id="CHEBI:29035"/>
        <label>2</label>
    </ligand>
</feature>
<evidence type="ECO:0000256" key="2">
    <source>
        <dbReference type="PIRSR" id="PIRSR005962-1"/>
    </source>
</evidence>
<dbReference type="EMBL" id="QNSB01000016">
    <property type="protein sequence ID" value="RBP68649.1"/>
    <property type="molecule type" value="Genomic_DNA"/>
</dbReference>
<feature type="binding site" evidence="2">
    <location>
        <position position="165"/>
    </location>
    <ligand>
        <name>Mn(2+)</name>
        <dbReference type="ChEBI" id="CHEBI:29035"/>
        <label>2</label>
    </ligand>
</feature>
<accession>A0A366ID96</accession>
<dbReference type="InterPro" id="IPR002933">
    <property type="entry name" value="Peptidase_M20"/>
</dbReference>
<gene>
    <name evidence="4" type="ORF">DFO65_11619</name>
</gene>
<name>A0A366ID96_9MICO</name>
<dbReference type="RefSeq" id="WP_113905508.1">
    <property type="nucleotide sequence ID" value="NZ_QNSB01000016.1"/>
</dbReference>
<dbReference type="Pfam" id="PF01546">
    <property type="entry name" value="Peptidase_M20"/>
    <property type="match status" value="1"/>
</dbReference>
<comment type="caution">
    <text evidence="4">The sequence shown here is derived from an EMBL/GenBank/DDBJ whole genome shotgun (WGS) entry which is preliminary data.</text>
</comment>
<dbReference type="InterPro" id="IPR036264">
    <property type="entry name" value="Bact_exopeptidase_dim_dom"/>
</dbReference>
<dbReference type="InterPro" id="IPR011650">
    <property type="entry name" value="Peptidase_M20_dimer"/>
</dbReference>
<dbReference type="NCBIfam" id="TIGR01891">
    <property type="entry name" value="amidohydrolases"/>
    <property type="match status" value="1"/>
</dbReference>